<comment type="caution">
    <text evidence="6">The sequence shown here is derived from an EMBL/GenBank/DDBJ whole genome shotgun (WGS) entry which is preliminary data.</text>
</comment>
<dbReference type="GO" id="GO:0008270">
    <property type="term" value="F:zinc ion binding"/>
    <property type="evidence" value="ECO:0007669"/>
    <property type="project" value="UniProtKB-KW"/>
</dbReference>
<sequence>MFGKRQKAEKEKVNQGVNTTNDTTTANGKIWVCPKCKTENKRESLTCRMCGTFK</sequence>
<evidence type="ECO:0000256" key="3">
    <source>
        <dbReference type="ARBA" id="ARBA00022833"/>
    </source>
</evidence>
<dbReference type="PROSITE" id="PS50199">
    <property type="entry name" value="ZF_RANBP2_2"/>
    <property type="match status" value="1"/>
</dbReference>
<dbReference type="RefSeq" id="WP_271013727.1">
    <property type="nucleotide sequence ID" value="NZ_JAQIFT010000069.1"/>
</dbReference>
<dbReference type="PROSITE" id="PS01358">
    <property type="entry name" value="ZF_RANBP2_1"/>
    <property type="match status" value="1"/>
</dbReference>
<evidence type="ECO:0000256" key="2">
    <source>
        <dbReference type="ARBA" id="ARBA00022771"/>
    </source>
</evidence>
<feature type="compositionally biased region" description="Basic and acidic residues" evidence="4">
    <location>
        <begin position="1"/>
        <end position="13"/>
    </location>
</feature>
<dbReference type="Pfam" id="PF00641">
    <property type="entry name" value="Zn_ribbon_RanBP"/>
    <property type="match status" value="1"/>
</dbReference>
<accession>A0AA42J4D8</accession>
<dbReference type="EMBL" id="JAQIFT010000069">
    <property type="protein sequence ID" value="MDA3734086.1"/>
    <property type="molecule type" value="Genomic_DNA"/>
</dbReference>
<evidence type="ECO:0000259" key="5">
    <source>
        <dbReference type="PROSITE" id="PS50199"/>
    </source>
</evidence>
<dbReference type="InterPro" id="IPR038587">
    <property type="entry name" value="Ribosomal_eL40_sf"/>
</dbReference>
<protein>
    <recommendedName>
        <fullName evidence="5">RanBP2-type domain-containing protein</fullName>
    </recommendedName>
</protein>
<reference evidence="6" key="1">
    <citation type="journal article" date="2023" name="Int. J. Syst. Evol. Microbiol.">
        <title>&lt;i&gt;Holtiella tumoricola&lt;/i&gt; gen. nov. sp. nov., isolated from a human clinical sample.</title>
        <authorList>
            <person name="Allen-Vercoe E."/>
            <person name="Daigneault M.C."/>
            <person name="Vancuren S.J."/>
            <person name="Cochrane K."/>
            <person name="O'Neal L.L."/>
            <person name="Sankaranarayanan K."/>
            <person name="Lawson P.A."/>
        </authorList>
    </citation>
    <scope>NUCLEOTIDE SEQUENCE</scope>
    <source>
        <strain evidence="6">CC70A</strain>
    </source>
</reference>
<evidence type="ECO:0000313" key="7">
    <source>
        <dbReference type="Proteomes" id="UP001169242"/>
    </source>
</evidence>
<evidence type="ECO:0000256" key="4">
    <source>
        <dbReference type="SAM" id="MobiDB-lite"/>
    </source>
</evidence>
<dbReference type="Proteomes" id="UP001169242">
    <property type="component" value="Unassembled WGS sequence"/>
</dbReference>
<proteinExistence type="predicted"/>
<keyword evidence="3" id="KW-0862">Zinc</keyword>
<keyword evidence="2" id="KW-0863">Zinc-finger</keyword>
<keyword evidence="7" id="KW-1185">Reference proteome</keyword>
<evidence type="ECO:0000256" key="1">
    <source>
        <dbReference type="ARBA" id="ARBA00022723"/>
    </source>
</evidence>
<keyword evidence="1" id="KW-0479">Metal-binding</keyword>
<name>A0AA42J4D8_9FIRM</name>
<dbReference type="AlphaFoldDB" id="A0AA42J4D8"/>
<evidence type="ECO:0000313" key="6">
    <source>
        <dbReference type="EMBL" id="MDA3734086.1"/>
    </source>
</evidence>
<dbReference type="InterPro" id="IPR001876">
    <property type="entry name" value="Znf_RanBP2"/>
</dbReference>
<organism evidence="6 7">
    <name type="scientific">Holtiella tumoricola</name>
    <dbReference type="NCBI Taxonomy" id="3018743"/>
    <lineage>
        <taxon>Bacteria</taxon>
        <taxon>Bacillati</taxon>
        <taxon>Bacillota</taxon>
        <taxon>Clostridia</taxon>
        <taxon>Lachnospirales</taxon>
        <taxon>Cellulosilyticaceae</taxon>
        <taxon>Holtiella</taxon>
    </lineage>
</organism>
<gene>
    <name evidence="6" type="ORF">PBV87_21660</name>
</gene>
<feature type="domain" description="RanBP2-type" evidence="5">
    <location>
        <begin position="26"/>
        <end position="54"/>
    </location>
</feature>
<feature type="region of interest" description="Disordered" evidence="4">
    <location>
        <begin position="1"/>
        <end position="21"/>
    </location>
</feature>
<dbReference type="Gene3D" id="4.10.1060.50">
    <property type="match status" value="1"/>
</dbReference>